<organism evidence="2">
    <name type="scientific">bioreactor metagenome</name>
    <dbReference type="NCBI Taxonomy" id="1076179"/>
    <lineage>
        <taxon>unclassified sequences</taxon>
        <taxon>metagenomes</taxon>
        <taxon>ecological metagenomes</taxon>
    </lineage>
</organism>
<evidence type="ECO:0000313" key="2">
    <source>
        <dbReference type="EMBL" id="MPM31634.1"/>
    </source>
</evidence>
<feature type="domain" description="Secretion system C-terminal sorting" evidence="1">
    <location>
        <begin position="417"/>
        <end position="483"/>
    </location>
</feature>
<evidence type="ECO:0000259" key="1">
    <source>
        <dbReference type="Pfam" id="PF18962"/>
    </source>
</evidence>
<reference evidence="2" key="1">
    <citation type="submission" date="2019-08" db="EMBL/GenBank/DDBJ databases">
        <authorList>
            <person name="Kucharzyk K."/>
            <person name="Murdoch R.W."/>
            <person name="Higgins S."/>
            <person name="Loffler F."/>
        </authorList>
    </citation>
    <scope>NUCLEOTIDE SEQUENCE</scope>
</reference>
<sequence>MKFSVLLIFSLILILSGYGQKGIGLEGRVLSSDNGMPVPDQKVFVVFEPSAQPYIQNVNNQLITASDGSFHLYAPDIPSTIIPLEVLVYTYDCDFQRKGFLITYNQNYVVAEDIEIPICMGPIHMPQQPLLVSPLDNSCPSYARFHVNDSLKRNYLFENYFWKINDEPSGNNETIDVFFRDQHNELKLIQTFTDSITGFAVDSIQINRVFDLPPSDSHIIGGNVLLNGGNTETGTAILLGKSNNNYFIIDTVDYEQYGYYYFTELPQCNYTIRIVEADWNMTGSSIPTYLGSALHWESATFINLTDDYFCGNIALTPKQTGSGIGQISGMLNISDPAGFDIILYDENMTPYAFSPCSINGDFHFDGLPYGGYYLYTEKFGIGSLIGYASLSMSNPSAFVNLNTVSQLEEQESAGFSVYPNPASEFIRIDNANGNEIRIFSTDGRLVLSAIAQNGILDVGGLEDGMYFLRTESDDQPVSTSLIIAR</sequence>
<dbReference type="AlphaFoldDB" id="A0A644Z0A6"/>
<dbReference type="InterPro" id="IPR026444">
    <property type="entry name" value="Secre_tail"/>
</dbReference>
<dbReference type="EMBL" id="VSSQ01006130">
    <property type="protein sequence ID" value="MPM31634.1"/>
    <property type="molecule type" value="Genomic_DNA"/>
</dbReference>
<name>A0A644Z0A6_9ZZZZ</name>
<accession>A0A644Z0A6</accession>
<dbReference type="Pfam" id="PF18962">
    <property type="entry name" value="Por_Secre_tail"/>
    <property type="match status" value="1"/>
</dbReference>
<gene>
    <name evidence="2" type="ORF">SDC9_78190</name>
</gene>
<protein>
    <recommendedName>
        <fullName evidence="1">Secretion system C-terminal sorting domain-containing protein</fullName>
    </recommendedName>
</protein>
<proteinExistence type="predicted"/>
<dbReference type="NCBIfam" id="TIGR04183">
    <property type="entry name" value="Por_Secre_tail"/>
    <property type="match status" value="1"/>
</dbReference>
<comment type="caution">
    <text evidence="2">The sequence shown here is derived from an EMBL/GenBank/DDBJ whole genome shotgun (WGS) entry which is preliminary data.</text>
</comment>